<feature type="domain" description="Protein kinase" evidence="4">
    <location>
        <begin position="56"/>
        <end position="326"/>
    </location>
</feature>
<feature type="region of interest" description="Disordered" evidence="3">
    <location>
        <begin position="342"/>
        <end position="367"/>
    </location>
</feature>
<dbReference type="GO" id="GO:0005524">
    <property type="term" value="F:ATP binding"/>
    <property type="evidence" value="ECO:0007669"/>
    <property type="project" value="UniProtKB-UniRule"/>
</dbReference>
<dbReference type="InterPro" id="IPR020635">
    <property type="entry name" value="Tyr_kinase_cat_dom"/>
</dbReference>
<proteinExistence type="predicted"/>
<dbReference type="SUPFAM" id="SSF56112">
    <property type="entry name" value="Protein kinase-like (PK-like)"/>
    <property type="match status" value="1"/>
</dbReference>
<dbReference type="EMBL" id="RSCK01000014">
    <property type="protein sequence ID" value="RUT12422.1"/>
    <property type="molecule type" value="Genomic_DNA"/>
</dbReference>
<keyword evidence="2" id="KW-0547">Nucleotide-binding</keyword>
<gene>
    <name evidence="5" type="ORF">DSM107010_22230</name>
</gene>
<dbReference type="InterPro" id="IPR000719">
    <property type="entry name" value="Prot_kinase_dom"/>
</dbReference>
<dbReference type="PANTHER" id="PTHR30570:SF1">
    <property type="entry name" value="PHOSPHATE-BINDING PROTEIN PSTS"/>
    <property type="match status" value="1"/>
</dbReference>
<keyword evidence="6" id="KW-1185">Reference proteome</keyword>
<evidence type="ECO:0000313" key="5">
    <source>
        <dbReference type="EMBL" id="RUT12422.1"/>
    </source>
</evidence>
<evidence type="ECO:0000256" key="1">
    <source>
        <dbReference type="ARBA" id="ARBA00022729"/>
    </source>
</evidence>
<dbReference type="AlphaFoldDB" id="A0AB37ULW7"/>
<dbReference type="InterPro" id="IPR050811">
    <property type="entry name" value="Phosphate_ABC_transporter"/>
</dbReference>
<evidence type="ECO:0000256" key="2">
    <source>
        <dbReference type="PROSITE-ProRule" id="PRU10141"/>
    </source>
</evidence>
<dbReference type="Pfam" id="PF00069">
    <property type="entry name" value="Pkinase"/>
    <property type="match status" value="1"/>
</dbReference>
<keyword evidence="2" id="KW-0067">ATP-binding</keyword>
<accession>A0AB37ULW7</accession>
<organism evidence="5 6">
    <name type="scientific">Chroococcidiopsis cubana SAG 39.79</name>
    <dbReference type="NCBI Taxonomy" id="388085"/>
    <lineage>
        <taxon>Bacteria</taxon>
        <taxon>Bacillati</taxon>
        <taxon>Cyanobacteriota</taxon>
        <taxon>Cyanophyceae</taxon>
        <taxon>Chroococcidiopsidales</taxon>
        <taxon>Chroococcidiopsidaceae</taxon>
        <taxon>Chroococcidiopsis</taxon>
    </lineage>
</organism>
<evidence type="ECO:0000256" key="3">
    <source>
        <dbReference type="SAM" id="MobiDB-lite"/>
    </source>
</evidence>
<dbReference type="PROSITE" id="PS00109">
    <property type="entry name" value="PROTEIN_KINASE_TYR"/>
    <property type="match status" value="1"/>
</dbReference>
<dbReference type="RefSeq" id="WP_106166957.1">
    <property type="nucleotide sequence ID" value="NZ_JAVKZF010000003.1"/>
</dbReference>
<feature type="binding site" evidence="2">
    <location>
        <position position="86"/>
    </location>
    <ligand>
        <name>ATP</name>
        <dbReference type="ChEBI" id="CHEBI:30616"/>
    </ligand>
</feature>
<name>A0AB37ULW7_9CYAN</name>
<dbReference type="InterPro" id="IPR017441">
    <property type="entry name" value="Protein_kinase_ATP_BS"/>
</dbReference>
<dbReference type="InterPro" id="IPR011009">
    <property type="entry name" value="Kinase-like_dom_sf"/>
</dbReference>
<keyword evidence="1" id="KW-0732">Signal</keyword>
<sequence>MSIVCSRGHQVAAGARFCSQCGELLQIVQSQPVGAISLTENDGEPLQPGTCLHERYIIQRQLGQGGFGRTYLAEDMGRFREKFAIKEFMPSMRNTTALKKAEELFQREAAMLHQLEHPQIPRFWQIFRQEGRIFLVLDYVDGPTYKDLLEHRLEQGQCFSETEILELLQNLLPVLSYLHRRGVVHRDIAPDNIILRREDSLPVLIDMGGVKQVAIQIGTQLEAEQNLPGSAITCVGKIGYCPEEQLYFGIVAPHSDLYALAITILVLMTGKKPQQLLDPDTLQWSWEQELKLSPLLAKTLNRMLAQKPANRFQSADEILQVLNPILPVALPNEHSRQLEIPQTTQSGFSHPSRIAPKTSQSLNGDPQKRHFLPQNYLKQNWRTIAIPAKFLVPALLVVAGGLTYVVWKNYPTFLPQPVPAELAETSGLQLRNSMQEVENVPSGLFNYGGAHTFAALTAAGMNDAIAKAHPDFHLRYTEPFNGEPGSGTGIKMLIDGELSIAQSARSLEEGDYNKAKVRGLSLEQIPVAIDGVIFYTPVSLPVTGLSIDQLQAIFRGKVTNWQQVGGPNVPIVPVGLDPKTTSVLKLLLGGEGEDVGSNVQIVRDYTTAIRKVAATQGGISYGSAPIFANQKSIRPIALAKANTKQYVQPLTENRQVNAPAFLDGTYPMTRRLFIMIRRDRSVDEKAGLAYVNMLLSKEGQAIVKQAGFVPIR</sequence>
<dbReference type="SMART" id="SM00219">
    <property type="entry name" value="TyrKc"/>
    <property type="match status" value="1"/>
</dbReference>
<comment type="caution">
    <text evidence="5">The sequence shown here is derived from an EMBL/GenBank/DDBJ whole genome shotgun (WGS) entry which is preliminary data.</text>
</comment>
<dbReference type="Pfam" id="PF12849">
    <property type="entry name" value="PBP_like_2"/>
    <property type="match status" value="1"/>
</dbReference>
<dbReference type="InterPro" id="IPR024370">
    <property type="entry name" value="PBP_domain"/>
</dbReference>
<dbReference type="Gene3D" id="1.10.510.10">
    <property type="entry name" value="Transferase(Phosphotransferase) domain 1"/>
    <property type="match status" value="1"/>
</dbReference>
<evidence type="ECO:0000313" key="6">
    <source>
        <dbReference type="Proteomes" id="UP000282574"/>
    </source>
</evidence>
<dbReference type="PROSITE" id="PS00107">
    <property type="entry name" value="PROTEIN_KINASE_ATP"/>
    <property type="match status" value="1"/>
</dbReference>
<dbReference type="PANTHER" id="PTHR30570">
    <property type="entry name" value="PERIPLASMIC PHOSPHATE BINDING COMPONENT OF PHOSPHATE ABC TRANSPORTER"/>
    <property type="match status" value="1"/>
</dbReference>
<dbReference type="Proteomes" id="UP000282574">
    <property type="component" value="Unassembled WGS sequence"/>
</dbReference>
<dbReference type="GO" id="GO:0004713">
    <property type="term" value="F:protein tyrosine kinase activity"/>
    <property type="evidence" value="ECO:0007669"/>
    <property type="project" value="InterPro"/>
</dbReference>
<dbReference type="SUPFAM" id="SSF53850">
    <property type="entry name" value="Periplasmic binding protein-like II"/>
    <property type="match status" value="1"/>
</dbReference>
<dbReference type="CDD" id="cd14014">
    <property type="entry name" value="STKc_PknB_like"/>
    <property type="match status" value="1"/>
</dbReference>
<dbReference type="Gene3D" id="3.40.190.10">
    <property type="entry name" value="Periplasmic binding protein-like II"/>
    <property type="match status" value="2"/>
</dbReference>
<dbReference type="Gene3D" id="3.30.200.20">
    <property type="entry name" value="Phosphorylase Kinase, domain 1"/>
    <property type="match status" value="1"/>
</dbReference>
<protein>
    <recommendedName>
        <fullName evidence="4">Protein kinase domain-containing protein</fullName>
    </recommendedName>
</protein>
<dbReference type="InterPro" id="IPR008266">
    <property type="entry name" value="Tyr_kinase_AS"/>
</dbReference>
<evidence type="ECO:0000259" key="4">
    <source>
        <dbReference type="PROSITE" id="PS50011"/>
    </source>
</evidence>
<dbReference type="PROSITE" id="PS50011">
    <property type="entry name" value="PROTEIN_KINASE_DOM"/>
    <property type="match status" value="1"/>
</dbReference>
<reference evidence="5 6" key="1">
    <citation type="journal article" date="2019" name="Genome Biol. Evol.">
        <title>Day and night: Metabolic profiles and evolutionary relationships of six axenic non-marine cyanobacteria.</title>
        <authorList>
            <person name="Will S.E."/>
            <person name="Henke P."/>
            <person name="Boedeker C."/>
            <person name="Huang S."/>
            <person name="Brinkmann H."/>
            <person name="Rohde M."/>
            <person name="Jarek M."/>
            <person name="Friedl T."/>
            <person name="Seufert S."/>
            <person name="Schumacher M."/>
            <person name="Overmann J."/>
            <person name="Neumann-Schaal M."/>
            <person name="Petersen J."/>
        </authorList>
    </citation>
    <scope>NUCLEOTIDE SEQUENCE [LARGE SCALE GENOMIC DNA]</scope>
    <source>
        <strain evidence="5 6">SAG 39.79</strain>
    </source>
</reference>